<comment type="similarity">
    <text evidence="2">Belongs to the nitroreductase family.</text>
</comment>
<keyword evidence="3" id="KW-0285">Flavoprotein</keyword>
<evidence type="ECO:0000256" key="2">
    <source>
        <dbReference type="ARBA" id="ARBA00007118"/>
    </source>
</evidence>
<dbReference type="Pfam" id="PF00881">
    <property type="entry name" value="Nitroreductase"/>
    <property type="match status" value="1"/>
</dbReference>
<keyword evidence="7" id="KW-0520">NAD</keyword>
<dbReference type="PANTHER" id="PTHR43821">
    <property type="entry name" value="NAD(P)H NITROREDUCTASE YDJA-RELATED"/>
    <property type="match status" value="1"/>
</dbReference>
<dbReference type="PANTHER" id="PTHR43821:SF1">
    <property type="entry name" value="NAD(P)H NITROREDUCTASE YDJA-RELATED"/>
    <property type="match status" value="1"/>
</dbReference>
<dbReference type="InterPro" id="IPR029479">
    <property type="entry name" value="Nitroreductase"/>
</dbReference>
<evidence type="ECO:0000256" key="7">
    <source>
        <dbReference type="ARBA" id="ARBA00023027"/>
    </source>
</evidence>
<evidence type="ECO:0000313" key="9">
    <source>
        <dbReference type="EMBL" id="GAA4433160.1"/>
    </source>
</evidence>
<evidence type="ECO:0000313" key="10">
    <source>
        <dbReference type="Proteomes" id="UP001501508"/>
    </source>
</evidence>
<keyword evidence="4" id="KW-0288">FMN</keyword>
<evidence type="ECO:0000256" key="4">
    <source>
        <dbReference type="ARBA" id="ARBA00022643"/>
    </source>
</evidence>
<organism evidence="9 10">
    <name type="scientific">Ravibacter arvi</name>
    <dbReference type="NCBI Taxonomy" id="2051041"/>
    <lineage>
        <taxon>Bacteria</taxon>
        <taxon>Pseudomonadati</taxon>
        <taxon>Bacteroidota</taxon>
        <taxon>Cytophagia</taxon>
        <taxon>Cytophagales</taxon>
        <taxon>Spirosomataceae</taxon>
        <taxon>Ravibacter</taxon>
    </lineage>
</organism>
<dbReference type="SUPFAM" id="SSF55469">
    <property type="entry name" value="FMN-dependent nitroreductase-like"/>
    <property type="match status" value="1"/>
</dbReference>
<evidence type="ECO:0000256" key="3">
    <source>
        <dbReference type="ARBA" id="ARBA00022630"/>
    </source>
</evidence>
<name>A0ABP8LRN3_9BACT</name>
<dbReference type="InterPro" id="IPR052530">
    <property type="entry name" value="NAD(P)H_nitroreductase"/>
</dbReference>
<comment type="caution">
    <text evidence="9">The sequence shown here is derived from an EMBL/GenBank/DDBJ whole genome shotgun (WGS) entry which is preliminary data.</text>
</comment>
<sequence length="160" mass="17699">MELLENANHAPTHRLTQPWRFTVFTGEGLKTLAAFMAENYRATTNPASFSQAKYDVTADKILRSGAVIAINVELHPELVPEWEEIAATAAAVQNIWLSAWERGIGGYWSSPGGALEPLGEFLNLPENQKNIGLFYLGRHNAAVVPARRSPVEEKTVWIEA</sequence>
<dbReference type="Proteomes" id="UP001501508">
    <property type="component" value="Unassembled WGS sequence"/>
</dbReference>
<protein>
    <recommendedName>
        <fullName evidence="8">Nitroreductase domain-containing protein</fullName>
    </recommendedName>
</protein>
<feature type="domain" description="Nitroreductase" evidence="8">
    <location>
        <begin position="2"/>
        <end position="138"/>
    </location>
</feature>
<accession>A0ABP8LRN3</accession>
<reference evidence="10" key="1">
    <citation type="journal article" date="2019" name="Int. J. Syst. Evol. Microbiol.">
        <title>The Global Catalogue of Microorganisms (GCM) 10K type strain sequencing project: providing services to taxonomists for standard genome sequencing and annotation.</title>
        <authorList>
            <consortium name="The Broad Institute Genomics Platform"/>
            <consortium name="The Broad Institute Genome Sequencing Center for Infectious Disease"/>
            <person name="Wu L."/>
            <person name="Ma J."/>
        </authorList>
    </citation>
    <scope>NUCLEOTIDE SEQUENCE [LARGE SCALE GENOMIC DNA]</scope>
    <source>
        <strain evidence="10">JCM 31920</strain>
    </source>
</reference>
<evidence type="ECO:0000256" key="5">
    <source>
        <dbReference type="ARBA" id="ARBA00022857"/>
    </source>
</evidence>
<proteinExistence type="inferred from homology"/>
<gene>
    <name evidence="9" type="ORF">GCM10023091_06280</name>
</gene>
<dbReference type="CDD" id="cd02135">
    <property type="entry name" value="YdjA-like"/>
    <property type="match status" value="1"/>
</dbReference>
<comment type="cofactor">
    <cofactor evidence="1">
        <name>FMN</name>
        <dbReference type="ChEBI" id="CHEBI:58210"/>
    </cofactor>
</comment>
<dbReference type="InterPro" id="IPR000415">
    <property type="entry name" value="Nitroreductase-like"/>
</dbReference>
<evidence type="ECO:0000256" key="1">
    <source>
        <dbReference type="ARBA" id="ARBA00001917"/>
    </source>
</evidence>
<evidence type="ECO:0000259" key="8">
    <source>
        <dbReference type="Pfam" id="PF00881"/>
    </source>
</evidence>
<evidence type="ECO:0000256" key="6">
    <source>
        <dbReference type="ARBA" id="ARBA00023002"/>
    </source>
</evidence>
<dbReference type="Gene3D" id="3.40.109.10">
    <property type="entry name" value="NADH Oxidase"/>
    <property type="match status" value="1"/>
</dbReference>
<keyword evidence="5" id="KW-0521">NADP</keyword>
<keyword evidence="10" id="KW-1185">Reference proteome</keyword>
<keyword evidence="6" id="KW-0560">Oxidoreductase</keyword>
<dbReference type="InterPro" id="IPR026021">
    <property type="entry name" value="YdjA-like"/>
</dbReference>
<dbReference type="EMBL" id="BAABEY010000005">
    <property type="protein sequence ID" value="GAA4433160.1"/>
    <property type="molecule type" value="Genomic_DNA"/>
</dbReference>